<proteinExistence type="inferred from homology"/>
<dbReference type="Pfam" id="PF00153">
    <property type="entry name" value="Mito_carr"/>
    <property type="match status" value="1"/>
</dbReference>
<dbReference type="Proteomes" id="UP001286313">
    <property type="component" value="Unassembled WGS sequence"/>
</dbReference>
<organism evidence="12 13">
    <name type="scientific">Petrolisthes cinctipes</name>
    <name type="common">Flat porcelain crab</name>
    <dbReference type="NCBI Taxonomy" id="88211"/>
    <lineage>
        <taxon>Eukaryota</taxon>
        <taxon>Metazoa</taxon>
        <taxon>Ecdysozoa</taxon>
        <taxon>Arthropoda</taxon>
        <taxon>Crustacea</taxon>
        <taxon>Multicrustacea</taxon>
        <taxon>Malacostraca</taxon>
        <taxon>Eumalacostraca</taxon>
        <taxon>Eucarida</taxon>
        <taxon>Decapoda</taxon>
        <taxon>Pleocyemata</taxon>
        <taxon>Anomura</taxon>
        <taxon>Galatheoidea</taxon>
        <taxon>Porcellanidae</taxon>
        <taxon>Petrolisthes</taxon>
    </lineage>
</organism>
<keyword evidence="5" id="KW-0677">Repeat</keyword>
<dbReference type="EMBL" id="JAWQEG010001535">
    <property type="protein sequence ID" value="KAK3878649.1"/>
    <property type="molecule type" value="Genomic_DNA"/>
</dbReference>
<evidence type="ECO:0000256" key="7">
    <source>
        <dbReference type="ARBA" id="ARBA00022989"/>
    </source>
</evidence>
<evidence type="ECO:0000313" key="12">
    <source>
        <dbReference type="EMBL" id="KAK3878649.1"/>
    </source>
</evidence>
<sequence length="92" mass="10231">MYRQMIHGISIPKAAGQLRQDGLRKLYRGLLPPLCQKTISTSIMFGTFDQYKKMLHGRYPELSDITTTGVSAALAGCTEAVLCPMERIQTVL</sequence>
<evidence type="ECO:0000256" key="4">
    <source>
        <dbReference type="ARBA" id="ARBA00022692"/>
    </source>
</evidence>
<dbReference type="InterPro" id="IPR052465">
    <property type="entry name" value="Mito_NAD+_Carrier"/>
</dbReference>
<protein>
    <submittedName>
        <fullName evidence="12">Uncharacterized protein</fullName>
    </submittedName>
</protein>
<evidence type="ECO:0000256" key="9">
    <source>
        <dbReference type="ARBA" id="ARBA00023136"/>
    </source>
</evidence>
<dbReference type="PROSITE" id="PS50920">
    <property type="entry name" value="SOLCAR"/>
    <property type="match status" value="1"/>
</dbReference>
<dbReference type="PANTHER" id="PTHR46131">
    <property type="entry name" value="SD08549P"/>
    <property type="match status" value="1"/>
</dbReference>
<dbReference type="InterPro" id="IPR018108">
    <property type="entry name" value="MCP_transmembrane"/>
</dbReference>
<comment type="similarity">
    <text evidence="2 11">Belongs to the mitochondrial carrier (TC 2.A.29) family.</text>
</comment>
<evidence type="ECO:0000313" key="13">
    <source>
        <dbReference type="Proteomes" id="UP001286313"/>
    </source>
</evidence>
<feature type="repeat" description="Solcar" evidence="10">
    <location>
        <begin position="1"/>
        <end position="54"/>
    </location>
</feature>
<keyword evidence="3 11" id="KW-0813">Transport</keyword>
<name>A0AAE1KNI0_PETCI</name>
<evidence type="ECO:0000256" key="2">
    <source>
        <dbReference type="ARBA" id="ARBA00006375"/>
    </source>
</evidence>
<dbReference type="SUPFAM" id="SSF103506">
    <property type="entry name" value="Mitochondrial carrier"/>
    <property type="match status" value="1"/>
</dbReference>
<dbReference type="InterPro" id="IPR023395">
    <property type="entry name" value="MCP_dom_sf"/>
</dbReference>
<evidence type="ECO:0000256" key="8">
    <source>
        <dbReference type="ARBA" id="ARBA00023128"/>
    </source>
</evidence>
<comment type="caution">
    <text evidence="12">The sequence shown here is derived from an EMBL/GenBank/DDBJ whole genome shotgun (WGS) entry which is preliminary data.</text>
</comment>
<accession>A0AAE1KNI0</accession>
<evidence type="ECO:0000256" key="10">
    <source>
        <dbReference type="PROSITE-ProRule" id="PRU00282"/>
    </source>
</evidence>
<keyword evidence="4 10" id="KW-0812">Transmembrane</keyword>
<dbReference type="GO" id="GO:0051724">
    <property type="term" value="F:NAD transmembrane transporter activity"/>
    <property type="evidence" value="ECO:0007669"/>
    <property type="project" value="TreeGrafter"/>
</dbReference>
<evidence type="ECO:0000256" key="5">
    <source>
        <dbReference type="ARBA" id="ARBA00022737"/>
    </source>
</evidence>
<dbReference type="PANTHER" id="PTHR46131:SF1">
    <property type="entry name" value="SD08549P"/>
    <property type="match status" value="1"/>
</dbReference>
<dbReference type="GO" id="GO:0005743">
    <property type="term" value="C:mitochondrial inner membrane"/>
    <property type="evidence" value="ECO:0007669"/>
    <property type="project" value="UniProtKB-SubCell"/>
</dbReference>
<evidence type="ECO:0000256" key="11">
    <source>
        <dbReference type="RuleBase" id="RU000488"/>
    </source>
</evidence>
<dbReference type="AlphaFoldDB" id="A0AAE1KNI0"/>
<comment type="subcellular location">
    <subcellularLocation>
        <location evidence="1">Mitochondrion inner membrane</location>
        <topology evidence="1">Multi-pass membrane protein</topology>
    </subcellularLocation>
</comment>
<keyword evidence="9 10" id="KW-0472">Membrane</keyword>
<keyword evidence="6" id="KW-0999">Mitochondrion inner membrane</keyword>
<gene>
    <name evidence="12" type="ORF">Pcinc_016728</name>
</gene>
<evidence type="ECO:0000256" key="3">
    <source>
        <dbReference type="ARBA" id="ARBA00022448"/>
    </source>
</evidence>
<reference evidence="12" key="1">
    <citation type="submission" date="2023-10" db="EMBL/GenBank/DDBJ databases">
        <title>Genome assemblies of two species of porcelain crab, Petrolisthes cinctipes and Petrolisthes manimaculis (Anomura: Porcellanidae).</title>
        <authorList>
            <person name="Angst P."/>
        </authorList>
    </citation>
    <scope>NUCLEOTIDE SEQUENCE</scope>
    <source>
        <strain evidence="12">PB745_01</strain>
        <tissue evidence="12">Gill</tissue>
    </source>
</reference>
<dbReference type="Gene3D" id="1.50.40.10">
    <property type="entry name" value="Mitochondrial carrier domain"/>
    <property type="match status" value="1"/>
</dbReference>
<evidence type="ECO:0000256" key="1">
    <source>
        <dbReference type="ARBA" id="ARBA00004448"/>
    </source>
</evidence>
<keyword evidence="13" id="KW-1185">Reference proteome</keyword>
<evidence type="ECO:0000256" key="6">
    <source>
        <dbReference type="ARBA" id="ARBA00022792"/>
    </source>
</evidence>
<keyword evidence="7" id="KW-1133">Transmembrane helix</keyword>
<keyword evidence="8" id="KW-0496">Mitochondrion</keyword>